<evidence type="ECO:0000313" key="1">
    <source>
        <dbReference type="EMBL" id="MPM44215.1"/>
    </source>
</evidence>
<organism evidence="1">
    <name type="scientific">bioreactor metagenome</name>
    <dbReference type="NCBI Taxonomy" id="1076179"/>
    <lineage>
        <taxon>unclassified sequences</taxon>
        <taxon>metagenomes</taxon>
        <taxon>ecological metagenomes</taxon>
    </lineage>
</organism>
<reference evidence="1" key="1">
    <citation type="submission" date="2019-08" db="EMBL/GenBank/DDBJ databases">
        <authorList>
            <person name="Kucharzyk K."/>
            <person name="Murdoch R.W."/>
            <person name="Higgins S."/>
            <person name="Loffler F."/>
        </authorList>
    </citation>
    <scope>NUCLEOTIDE SEQUENCE</scope>
</reference>
<sequence length="278" mass="31607">MKTKLFIYLFPLIMIAGGSCANKKALVRDQLTVQYAGGNQEKVWKGVEAMKKISLKSLNVLVMDGTDIQMESPFKEPVLIYSDDSISIDSLIESRYYNHLFFNSFKESLPRKAKIQMLTEKLSAKALDSLIRVNKFDLVITAQQIRFNYQFKFAGMGDFDKFVKSHPQGVQSGSTTFIRHSGITSQPRRHAGNSNALTMGEAFELSDVRRMPPLLMRAVIYQTRWNLQWIDPTLNKNDTIPRQLTQEGFLTDGLDYAEILFSATAKQAGKNLAQVFKW</sequence>
<dbReference type="EMBL" id="VSSQ01010391">
    <property type="protein sequence ID" value="MPM44215.1"/>
    <property type="molecule type" value="Genomic_DNA"/>
</dbReference>
<comment type="caution">
    <text evidence="1">The sequence shown here is derived from an EMBL/GenBank/DDBJ whole genome shotgun (WGS) entry which is preliminary data.</text>
</comment>
<dbReference type="AlphaFoldDB" id="A0A644ZTK0"/>
<evidence type="ECO:0008006" key="2">
    <source>
        <dbReference type="Google" id="ProtNLM"/>
    </source>
</evidence>
<proteinExistence type="predicted"/>
<accession>A0A644ZTK0</accession>
<dbReference type="PROSITE" id="PS51257">
    <property type="entry name" value="PROKAR_LIPOPROTEIN"/>
    <property type="match status" value="1"/>
</dbReference>
<name>A0A644ZTK0_9ZZZZ</name>
<protein>
    <recommendedName>
        <fullName evidence="2">Lipoprotein</fullName>
    </recommendedName>
</protein>
<gene>
    <name evidence="1" type="ORF">SDC9_90893</name>
</gene>